<dbReference type="OrthoDB" id="2004788at2"/>
<feature type="region of interest" description="Disordered" evidence="1">
    <location>
        <begin position="1"/>
        <end position="49"/>
    </location>
</feature>
<keyword evidence="7" id="KW-1185">Reference proteome</keyword>
<evidence type="ECO:0000313" key="4">
    <source>
        <dbReference type="EMBL" id="EFA22540.1"/>
    </source>
</evidence>
<dbReference type="RefSeq" id="WP_006295011.1">
    <property type="nucleotide sequence ID" value="NZ_ABXB03000003.1"/>
</dbReference>
<feature type="region of interest" description="Disordered" evidence="1">
    <location>
        <begin position="86"/>
        <end position="118"/>
    </location>
</feature>
<evidence type="ECO:0000256" key="1">
    <source>
        <dbReference type="SAM" id="MobiDB-lite"/>
    </source>
</evidence>
<evidence type="ECO:0000313" key="5">
    <source>
        <dbReference type="EMBL" id="KFI59531.1"/>
    </source>
</evidence>
<dbReference type="STRING" id="561180.BIFGAL_03565"/>
<dbReference type="AlphaFoldDB" id="D1NUN9"/>
<accession>D1NUN9</accession>
<gene>
    <name evidence="5" type="ORF">BGLCM_0196</name>
    <name evidence="4" type="ORF">BIFGAL_03565</name>
</gene>
<keyword evidence="2" id="KW-0472">Membrane</keyword>
<sequence>MENNVGQSNQPQSQQPAQPAQPATQPTQPVPANTQPPVSFVDNAKPEGSGEKVYKTPWFWIIVALVCVILVLATILNVHLQERDAHDMPNADGTTQLTPQQRDDKLQERSQNTEIERERIEQFLDRQERQKDVRSQTSDKQQALEAAQLYANVLYLSQAGTYNQLVTVDHFSRADADYAMKNISVDWNKNAVRAAQSYKQWSSYTNDEIKQYLISNDLYTKSQADYAIEHVDEQPLDVIE</sequence>
<dbReference type="EMBL" id="ABXB03000003">
    <property type="protein sequence ID" value="EFA22540.1"/>
    <property type="molecule type" value="Genomic_DNA"/>
</dbReference>
<comment type="caution">
    <text evidence="4">The sequence shown here is derived from an EMBL/GenBank/DDBJ whole genome shotgun (WGS) entry which is preliminary data.</text>
</comment>
<proteinExistence type="predicted"/>
<name>D1NUN9_9BIFI</name>
<evidence type="ECO:0000259" key="3">
    <source>
        <dbReference type="Pfam" id="PF07553"/>
    </source>
</evidence>
<dbReference type="InterPro" id="IPR011434">
    <property type="entry name" value="Ltp-like_HTH"/>
</dbReference>
<dbReference type="Pfam" id="PF07553">
    <property type="entry name" value="Lipoprotein_Ltp"/>
    <property type="match status" value="2"/>
</dbReference>
<feature type="transmembrane region" description="Helical" evidence="2">
    <location>
        <begin position="58"/>
        <end position="78"/>
    </location>
</feature>
<feature type="domain" description="Putative host cell surface-exposed lipoprotein Ltp-like HTH region" evidence="3">
    <location>
        <begin position="140"/>
        <end position="183"/>
    </location>
</feature>
<keyword evidence="2" id="KW-1133">Transmembrane helix</keyword>
<organism evidence="4 6">
    <name type="scientific">Bifidobacterium gallicum DSM 20093 = LMG 11596</name>
    <dbReference type="NCBI Taxonomy" id="561180"/>
    <lineage>
        <taxon>Bacteria</taxon>
        <taxon>Bacillati</taxon>
        <taxon>Actinomycetota</taxon>
        <taxon>Actinomycetes</taxon>
        <taxon>Bifidobacteriales</taxon>
        <taxon>Bifidobacteriaceae</taxon>
        <taxon>Bifidobacterium</taxon>
    </lineage>
</organism>
<reference evidence="4 6" key="1">
    <citation type="submission" date="2009-11" db="EMBL/GenBank/DDBJ databases">
        <authorList>
            <person name="Weinstock G."/>
            <person name="Sodergren E."/>
            <person name="Clifton S."/>
            <person name="Fulton L."/>
            <person name="Fulton B."/>
            <person name="Courtney L."/>
            <person name="Fronick C."/>
            <person name="Harrison M."/>
            <person name="Strong C."/>
            <person name="Farmer C."/>
            <person name="Delahaunty K."/>
            <person name="Markovic C."/>
            <person name="Hall O."/>
            <person name="Minx P."/>
            <person name="Tomlinson C."/>
            <person name="Mitreva M."/>
            <person name="Nelson J."/>
            <person name="Hou S."/>
            <person name="Wollam A."/>
            <person name="Pepin K.H."/>
            <person name="Johnson M."/>
            <person name="Bhonagiri V."/>
            <person name="Nash W.E."/>
            <person name="Warren W."/>
            <person name="Chinwalla A."/>
            <person name="Mardis E.R."/>
            <person name="Wilson R.K."/>
        </authorList>
    </citation>
    <scope>NUCLEOTIDE SEQUENCE [LARGE SCALE GENOMIC DNA]</scope>
    <source>
        <strain evidence="4 6">DSM 20093</strain>
    </source>
</reference>
<dbReference type="Proteomes" id="UP000003656">
    <property type="component" value="Unassembled WGS sequence"/>
</dbReference>
<dbReference type="InterPro" id="IPR036388">
    <property type="entry name" value="WH-like_DNA-bd_sf"/>
</dbReference>
<feature type="domain" description="Putative host cell surface-exposed lipoprotein Ltp-like HTH region" evidence="3">
    <location>
        <begin position="186"/>
        <end position="231"/>
    </location>
</feature>
<feature type="compositionally biased region" description="Low complexity" evidence="1">
    <location>
        <begin position="7"/>
        <end position="38"/>
    </location>
</feature>
<evidence type="ECO:0000256" key="2">
    <source>
        <dbReference type="SAM" id="Phobius"/>
    </source>
</evidence>
<dbReference type="EMBL" id="JGYW01000002">
    <property type="protein sequence ID" value="KFI59531.1"/>
    <property type="molecule type" value="Genomic_DNA"/>
</dbReference>
<protein>
    <submittedName>
        <fullName evidence="5">Prophage superinfection immunity protein</fullName>
    </submittedName>
</protein>
<reference evidence="5 7" key="2">
    <citation type="submission" date="2014-03" db="EMBL/GenBank/DDBJ databases">
        <title>Genomics of Bifidobacteria.</title>
        <authorList>
            <person name="Ventura M."/>
            <person name="Milani C."/>
            <person name="Lugli G.A."/>
        </authorList>
    </citation>
    <scope>NUCLEOTIDE SEQUENCE [LARGE SCALE GENOMIC DNA]</scope>
    <source>
        <strain evidence="5 7">LMG 11596</strain>
    </source>
</reference>
<evidence type="ECO:0000313" key="7">
    <source>
        <dbReference type="Proteomes" id="UP000029074"/>
    </source>
</evidence>
<dbReference type="Proteomes" id="UP000029074">
    <property type="component" value="Unassembled WGS sequence"/>
</dbReference>
<evidence type="ECO:0000313" key="6">
    <source>
        <dbReference type="Proteomes" id="UP000003656"/>
    </source>
</evidence>
<keyword evidence="2" id="KW-0812">Transmembrane</keyword>
<dbReference type="Gene3D" id="1.10.10.10">
    <property type="entry name" value="Winged helix-like DNA-binding domain superfamily/Winged helix DNA-binding domain"/>
    <property type="match status" value="2"/>
</dbReference>